<keyword evidence="1" id="KW-0690">Ribosome biogenesis</keyword>
<comment type="function">
    <text evidence="1">Required for 60S pre-ribosomal subunits export to the cytoplasm.</text>
</comment>
<organism evidence="4 5">
    <name type="scientific">Chenopodium quinoa</name>
    <name type="common">Quinoa</name>
    <dbReference type="NCBI Taxonomy" id="63459"/>
    <lineage>
        <taxon>Eukaryota</taxon>
        <taxon>Viridiplantae</taxon>
        <taxon>Streptophyta</taxon>
        <taxon>Embryophyta</taxon>
        <taxon>Tracheophyta</taxon>
        <taxon>Spermatophyta</taxon>
        <taxon>Magnoliopsida</taxon>
        <taxon>eudicotyledons</taxon>
        <taxon>Gunneridae</taxon>
        <taxon>Pentapetalae</taxon>
        <taxon>Caryophyllales</taxon>
        <taxon>Chenopodiaceae</taxon>
        <taxon>Chenopodioideae</taxon>
        <taxon>Atripliceae</taxon>
        <taxon>Chenopodium</taxon>
    </lineage>
</organism>
<evidence type="ECO:0000259" key="3">
    <source>
        <dbReference type="Pfam" id="PF08158"/>
    </source>
</evidence>
<keyword evidence="5" id="KW-1185">Reference proteome</keyword>
<proteinExistence type="inferred from homology"/>
<keyword evidence="1" id="KW-0539">Nucleus</keyword>
<dbReference type="OMA" id="FRMIVFL"/>
<dbReference type="Pfam" id="PF08158">
    <property type="entry name" value="SDA1_HEAT"/>
    <property type="match status" value="1"/>
</dbReference>
<evidence type="ECO:0000313" key="4">
    <source>
        <dbReference type="EnsemblPlants" id="AUR62002805-RA:cds"/>
    </source>
</evidence>
<feature type="domain" description="SDA1 N-terminal" evidence="3">
    <location>
        <begin position="56"/>
        <end position="321"/>
    </location>
</feature>
<protein>
    <recommendedName>
        <fullName evidence="1">Protein SDA1</fullName>
    </recommendedName>
</protein>
<feature type="compositionally biased region" description="Basic and acidic residues" evidence="2">
    <location>
        <begin position="649"/>
        <end position="658"/>
    </location>
</feature>
<dbReference type="InterPro" id="IPR012977">
    <property type="entry name" value="SDA1_N"/>
</dbReference>
<dbReference type="PANTHER" id="PTHR12730:SF0">
    <property type="entry name" value="PROTEIN SDA1 HOMOLOG"/>
    <property type="match status" value="1"/>
</dbReference>
<feature type="compositionally biased region" description="Basic residues" evidence="2">
    <location>
        <begin position="701"/>
        <end position="717"/>
    </location>
</feature>
<feature type="compositionally biased region" description="Basic residues" evidence="2">
    <location>
        <begin position="677"/>
        <end position="693"/>
    </location>
</feature>
<accession>A0A803KUU7</accession>
<feature type="region of interest" description="Disordered" evidence="2">
    <location>
        <begin position="649"/>
        <end position="717"/>
    </location>
</feature>
<feature type="compositionally biased region" description="Acidic residues" evidence="2">
    <location>
        <begin position="498"/>
        <end position="528"/>
    </location>
</feature>
<feature type="region of interest" description="Disordered" evidence="2">
    <location>
        <begin position="408"/>
        <end position="544"/>
    </location>
</feature>
<dbReference type="GO" id="GO:0000055">
    <property type="term" value="P:ribosomal large subunit export from nucleus"/>
    <property type="evidence" value="ECO:0007669"/>
    <property type="project" value="UniProtKB-UniRule"/>
</dbReference>
<dbReference type="InterPro" id="IPR016024">
    <property type="entry name" value="ARM-type_fold"/>
</dbReference>
<dbReference type="GO" id="GO:0015031">
    <property type="term" value="P:protein transport"/>
    <property type="evidence" value="ECO:0007669"/>
    <property type="project" value="UniProtKB-KW"/>
</dbReference>
<dbReference type="Gramene" id="AUR62002805-RA">
    <property type="protein sequence ID" value="AUR62002805-RA:cds"/>
    <property type="gene ID" value="AUR62002805"/>
</dbReference>
<keyword evidence="1" id="KW-0813">Transport</keyword>
<dbReference type="EnsemblPlants" id="AUR62002805-RA">
    <property type="protein sequence ID" value="AUR62002805-RA:cds"/>
    <property type="gene ID" value="AUR62002805"/>
</dbReference>
<name>A0A803KUU7_CHEQI</name>
<dbReference type="PANTHER" id="PTHR12730">
    <property type="entry name" value="HSDA/SDA1-RELATED"/>
    <property type="match status" value="1"/>
</dbReference>
<feature type="compositionally biased region" description="Acidic residues" evidence="2">
    <location>
        <begin position="437"/>
        <end position="449"/>
    </location>
</feature>
<dbReference type="Proteomes" id="UP000596660">
    <property type="component" value="Unplaced"/>
</dbReference>
<dbReference type="GO" id="GO:0042273">
    <property type="term" value="P:ribosomal large subunit biogenesis"/>
    <property type="evidence" value="ECO:0007669"/>
    <property type="project" value="UniProtKB-UniRule"/>
</dbReference>
<reference evidence="4" key="2">
    <citation type="submission" date="2021-03" db="UniProtKB">
        <authorList>
            <consortium name="EnsemblPlants"/>
        </authorList>
    </citation>
    <scope>IDENTIFICATION</scope>
</reference>
<reference evidence="4" key="1">
    <citation type="journal article" date="2017" name="Nature">
        <title>The genome of Chenopodium quinoa.</title>
        <authorList>
            <person name="Jarvis D.E."/>
            <person name="Ho Y.S."/>
            <person name="Lightfoot D.J."/>
            <person name="Schmoeckel S.M."/>
            <person name="Li B."/>
            <person name="Borm T.J.A."/>
            <person name="Ohyanagi H."/>
            <person name="Mineta K."/>
            <person name="Michell C.T."/>
            <person name="Saber N."/>
            <person name="Kharbatia N.M."/>
            <person name="Rupper R.R."/>
            <person name="Sharp A.R."/>
            <person name="Dally N."/>
            <person name="Boughton B.A."/>
            <person name="Woo Y.H."/>
            <person name="Gao G."/>
            <person name="Schijlen E.G.W.M."/>
            <person name="Guo X."/>
            <person name="Momin A.A."/>
            <person name="Negrao S."/>
            <person name="Al-Babili S."/>
            <person name="Gehring C."/>
            <person name="Roessner U."/>
            <person name="Jung C."/>
            <person name="Murphy K."/>
            <person name="Arold S.T."/>
            <person name="Gojobori T."/>
            <person name="van der Linden C.G."/>
            <person name="van Loo E.N."/>
            <person name="Jellen E.N."/>
            <person name="Maughan P.J."/>
            <person name="Tester M."/>
        </authorList>
    </citation>
    <scope>NUCLEOTIDE SEQUENCE [LARGE SCALE GENOMIC DNA]</scope>
    <source>
        <strain evidence="4">cv. PI 614886</strain>
    </source>
</reference>
<dbReference type="AlphaFoldDB" id="A0A803KUU7"/>
<evidence type="ECO:0000256" key="1">
    <source>
        <dbReference type="RuleBase" id="RU365057"/>
    </source>
</evidence>
<comment type="subcellular location">
    <subcellularLocation>
        <location evidence="1">Nucleus</location>
        <location evidence="1">Nucleolus</location>
    </subcellularLocation>
</comment>
<keyword evidence="1" id="KW-0653">Protein transport</keyword>
<evidence type="ECO:0000313" key="5">
    <source>
        <dbReference type="Proteomes" id="UP000596660"/>
    </source>
</evidence>
<sequence>MKCDPESYEAELQTKYMDFKSSLEIFEQQAALSFNSVSGVSPDPSVAKELGDLALFLAHMTPFYPKFLSLYPKQLADLLRSTGKSLPSSLRSQLTQGLILLVNRKIVSIGETLELFMELQTFDDRNLRKLAYSHVIRFIQRMNKKHKDESKNKPLQNVLFKMLKREEEAFAKRALVTLCDLHRRKVWSDERTVNGICMACFHPSSRIMIAALSFLLDYEKIKDDDDSDASSSEDEACTLQPQVVLGREDVYKAHHKGTTASKKKKQAKLQRVMRSMKKKQRLSLEKTSPNYYSPLLQLNDAQGFAEKLFSRLQSCNERFEVPPDAVEPLFKQIVNQFVHDRSRTEAISVGLNVVREICLRMPLLMNEDLLQDLVMYKTSKEKAISSAARSLVTLFREICPSLLIKKDRGRSNNSKAKPKEYGEVNVAMGVPGSELLQSDEEDGDEDSDLNENCLSGSEDVEKDDADSLDYSGCEDDAKDEDSTESEEEDEDRTTFVEEGSEDEVSDADDIEDEEESCSSSEPDDSDVEGDNKKGARKRKYADLDQQLDTANSSLRALKKLTAAKLEHPSEADDHIYSNEDFKRIRDLQMKKQARSTLAQHGILKGTNPKSATIKIPSADQLCLKPLDPSTLEANIRRKMTKEQRVALMKAGREDREGYTSKAAVKQKKKGGLSNRQKEHKKFMPIAAKRGKIARSREDKRIKKMTSGKQFRGKKAWK</sequence>
<dbReference type="GO" id="GO:0005730">
    <property type="term" value="C:nucleolus"/>
    <property type="evidence" value="ECO:0007669"/>
    <property type="project" value="UniProtKB-SubCell"/>
</dbReference>
<comment type="similarity">
    <text evidence="1">Belongs to the SDA1 family.</text>
</comment>
<dbReference type="InterPro" id="IPR027312">
    <property type="entry name" value="Sda1"/>
</dbReference>
<dbReference type="SUPFAM" id="SSF48371">
    <property type="entry name" value="ARM repeat"/>
    <property type="match status" value="1"/>
</dbReference>
<feature type="compositionally biased region" description="Acidic residues" evidence="2">
    <location>
        <begin position="458"/>
        <end position="491"/>
    </location>
</feature>
<evidence type="ECO:0000256" key="2">
    <source>
        <dbReference type="SAM" id="MobiDB-lite"/>
    </source>
</evidence>